<protein>
    <submittedName>
        <fullName evidence="1">Uncharacterized protein</fullName>
    </submittedName>
</protein>
<dbReference type="EMBL" id="PCRP01000016">
    <property type="protein sequence ID" value="PIP23849.1"/>
    <property type="molecule type" value="Genomic_DNA"/>
</dbReference>
<reference evidence="1 2" key="1">
    <citation type="submission" date="2017-09" db="EMBL/GenBank/DDBJ databases">
        <title>Depth-based differentiation of microbial function through sediment-hosted aquifers and enrichment of novel symbionts in the deep terrestrial subsurface.</title>
        <authorList>
            <person name="Probst A.J."/>
            <person name="Ladd B."/>
            <person name="Jarett J.K."/>
            <person name="Geller-Mcgrath D.E."/>
            <person name="Sieber C.M."/>
            <person name="Emerson J.B."/>
            <person name="Anantharaman K."/>
            <person name="Thomas B.C."/>
            <person name="Malmstrom R."/>
            <person name="Stieglmeier M."/>
            <person name="Klingl A."/>
            <person name="Woyke T."/>
            <person name="Ryan C.M."/>
            <person name="Banfield J.F."/>
        </authorList>
    </citation>
    <scope>NUCLEOTIDE SEQUENCE [LARGE SCALE GENOMIC DNA]</scope>
    <source>
        <strain evidence="1">CG23_combo_of_CG06-09_8_20_14_all_38_19</strain>
    </source>
</reference>
<sequence>MAIKDEDLVSMVVCDFCGYNEVIDGKHGAYLASCVLCHRRGCSRKHFRYFAEITEGSCSKVRIALCADCIEKRRKSAIVEFVKKLIEEAGKINEAVAEKEETEGEEK</sequence>
<accession>A0A2G9YXE0</accession>
<name>A0A2G9YXE0_9BACT</name>
<gene>
    <name evidence="1" type="ORF">COX36_01090</name>
</gene>
<dbReference type="AlphaFoldDB" id="A0A2G9YXE0"/>
<dbReference type="Proteomes" id="UP000230273">
    <property type="component" value="Unassembled WGS sequence"/>
</dbReference>
<evidence type="ECO:0000313" key="2">
    <source>
        <dbReference type="Proteomes" id="UP000230273"/>
    </source>
</evidence>
<proteinExistence type="predicted"/>
<organism evidence="1 2">
    <name type="scientific">Candidatus Nealsonbacteria bacterium CG23_combo_of_CG06-09_8_20_14_all_38_19</name>
    <dbReference type="NCBI Taxonomy" id="1974721"/>
    <lineage>
        <taxon>Bacteria</taxon>
        <taxon>Candidatus Nealsoniibacteriota</taxon>
    </lineage>
</organism>
<evidence type="ECO:0000313" key="1">
    <source>
        <dbReference type="EMBL" id="PIP23849.1"/>
    </source>
</evidence>
<comment type="caution">
    <text evidence="1">The sequence shown here is derived from an EMBL/GenBank/DDBJ whole genome shotgun (WGS) entry which is preliminary data.</text>
</comment>